<comment type="caution">
    <text evidence="4">The sequence shown here is derived from an EMBL/GenBank/DDBJ whole genome shotgun (WGS) entry which is preliminary data.</text>
</comment>
<evidence type="ECO:0000256" key="2">
    <source>
        <dbReference type="ARBA" id="ARBA00023445"/>
    </source>
</evidence>
<evidence type="ECO:0000313" key="5">
    <source>
        <dbReference type="Proteomes" id="UP000886523"/>
    </source>
</evidence>
<proteinExistence type="inferred from homology"/>
<dbReference type="Pfam" id="PF01370">
    <property type="entry name" value="Epimerase"/>
    <property type="match status" value="1"/>
</dbReference>
<dbReference type="Proteomes" id="UP000886523">
    <property type="component" value="Unassembled WGS sequence"/>
</dbReference>
<dbReference type="PANTHER" id="PTHR10366">
    <property type="entry name" value="NAD DEPENDENT EPIMERASE/DEHYDRATASE"/>
    <property type="match status" value="1"/>
</dbReference>
<evidence type="ECO:0000256" key="1">
    <source>
        <dbReference type="ARBA" id="ARBA00023002"/>
    </source>
</evidence>
<dbReference type="OrthoDB" id="2735536at2759"/>
<keyword evidence="1" id="KW-0560">Oxidoreductase</keyword>
<evidence type="ECO:0000259" key="3">
    <source>
        <dbReference type="Pfam" id="PF01370"/>
    </source>
</evidence>
<dbReference type="Gene3D" id="3.40.50.720">
    <property type="entry name" value="NAD(P)-binding Rossmann-like Domain"/>
    <property type="match status" value="1"/>
</dbReference>
<dbReference type="InterPro" id="IPR050425">
    <property type="entry name" value="NAD(P)_dehydrat-like"/>
</dbReference>
<organism evidence="4 5">
    <name type="scientific">Hydnum rufescens UP504</name>
    <dbReference type="NCBI Taxonomy" id="1448309"/>
    <lineage>
        <taxon>Eukaryota</taxon>
        <taxon>Fungi</taxon>
        <taxon>Dikarya</taxon>
        <taxon>Basidiomycota</taxon>
        <taxon>Agaricomycotina</taxon>
        <taxon>Agaricomycetes</taxon>
        <taxon>Cantharellales</taxon>
        <taxon>Hydnaceae</taxon>
        <taxon>Hydnum</taxon>
    </lineage>
</organism>
<dbReference type="SUPFAM" id="SSF51735">
    <property type="entry name" value="NAD(P)-binding Rossmann-fold domains"/>
    <property type="match status" value="1"/>
</dbReference>
<sequence>MPAVLAPATILVTGARGFVGAQVASQYLQAGYKVVGTVRSSPKGDYLKELFKGYGDKFSYLIVDDIAKPGAFDVAVKGVDAIAHTAAPFHFNSTNPDDLWVPARQGTVELLESAAKAPNVKRVVITSSTVTIVPPKSTPGYIYSEKDWNVESEKEVLTKGGAEAGPLHIYFASKTRAERAAWEFMEANKGKISFDLITLQPPWIFGPSIHEVSDVKNLNTSLAYVRNIALNPASVGKDKEELTSSLGAFADVRDVANAHVLATRSTAASNDRITIAPDAFSPQSIYDALNAGGIKAPTGFPGEEIQNPLVFDVSKSKRVLGIQYIDSKQSWIDTAQSLLDRFGPVAA</sequence>
<dbReference type="PANTHER" id="PTHR10366:SF564">
    <property type="entry name" value="STEROL-4-ALPHA-CARBOXYLATE 3-DEHYDROGENASE, DECARBOXYLATING"/>
    <property type="match status" value="1"/>
</dbReference>
<protein>
    <recommendedName>
        <fullName evidence="3">NAD-dependent epimerase/dehydratase domain-containing protein</fullName>
    </recommendedName>
</protein>
<comment type="similarity">
    <text evidence="2">Belongs to the NAD(P)-dependent epimerase/dehydratase family. Dihydroflavonol-4-reductase subfamily.</text>
</comment>
<keyword evidence="5" id="KW-1185">Reference proteome</keyword>
<dbReference type="InterPro" id="IPR001509">
    <property type="entry name" value="Epimerase_deHydtase"/>
</dbReference>
<gene>
    <name evidence="4" type="ORF">BS47DRAFT_1440461</name>
</gene>
<evidence type="ECO:0000313" key="4">
    <source>
        <dbReference type="EMBL" id="KAF9516530.1"/>
    </source>
</evidence>
<dbReference type="EMBL" id="MU128938">
    <property type="protein sequence ID" value="KAF9516530.1"/>
    <property type="molecule type" value="Genomic_DNA"/>
</dbReference>
<dbReference type="GO" id="GO:0016616">
    <property type="term" value="F:oxidoreductase activity, acting on the CH-OH group of donors, NAD or NADP as acceptor"/>
    <property type="evidence" value="ECO:0007669"/>
    <property type="project" value="TreeGrafter"/>
</dbReference>
<dbReference type="AlphaFoldDB" id="A0A9P6B2U2"/>
<name>A0A9P6B2U2_9AGAM</name>
<reference evidence="4" key="1">
    <citation type="journal article" date="2020" name="Nat. Commun.">
        <title>Large-scale genome sequencing of mycorrhizal fungi provides insights into the early evolution of symbiotic traits.</title>
        <authorList>
            <person name="Miyauchi S."/>
            <person name="Kiss E."/>
            <person name="Kuo A."/>
            <person name="Drula E."/>
            <person name="Kohler A."/>
            <person name="Sanchez-Garcia M."/>
            <person name="Morin E."/>
            <person name="Andreopoulos B."/>
            <person name="Barry K.W."/>
            <person name="Bonito G."/>
            <person name="Buee M."/>
            <person name="Carver A."/>
            <person name="Chen C."/>
            <person name="Cichocki N."/>
            <person name="Clum A."/>
            <person name="Culley D."/>
            <person name="Crous P.W."/>
            <person name="Fauchery L."/>
            <person name="Girlanda M."/>
            <person name="Hayes R.D."/>
            <person name="Keri Z."/>
            <person name="LaButti K."/>
            <person name="Lipzen A."/>
            <person name="Lombard V."/>
            <person name="Magnuson J."/>
            <person name="Maillard F."/>
            <person name="Murat C."/>
            <person name="Nolan M."/>
            <person name="Ohm R.A."/>
            <person name="Pangilinan J."/>
            <person name="Pereira M.F."/>
            <person name="Perotto S."/>
            <person name="Peter M."/>
            <person name="Pfister S."/>
            <person name="Riley R."/>
            <person name="Sitrit Y."/>
            <person name="Stielow J.B."/>
            <person name="Szollosi G."/>
            <person name="Zifcakova L."/>
            <person name="Stursova M."/>
            <person name="Spatafora J.W."/>
            <person name="Tedersoo L."/>
            <person name="Vaario L.M."/>
            <person name="Yamada A."/>
            <person name="Yan M."/>
            <person name="Wang P."/>
            <person name="Xu J."/>
            <person name="Bruns T."/>
            <person name="Baldrian P."/>
            <person name="Vilgalys R."/>
            <person name="Dunand C."/>
            <person name="Henrissat B."/>
            <person name="Grigoriev I.V."/>
            <person name="Hibbett D."/>
            <person name="Nagy L.G."/>
            <person name="Martin F.M."/>
        </authorList>
    </citation>
    <scope>NUCLEOTIDE SEQUENCE</scope>
    <source>
        <strain evidence="4">UP504</strain>
    </source>
</reference>
<dbReference type="InterPro" id="IPR036291">
    <property type="entry name" value="NAD(P)-bd_dom_sf"/>
</dbReference>
<feature type="domain" description="NAD-dependent epimerase/dehydratase" evidence="3">
    <location>
        <begin position="10"/>
        <end position="271"/>
    </location>
</feature>
<accession>A0A9P6B2U2</accession>